<keyword evidence="2" id="KW-1133">Transmembrane helix</keyword>
<feature type="compositionally biased region" description="Basic and acidic residues" evidence="1">
    <location>
        <begin position="407"/>
        <end position="417"/>
    </location>
</feature>
<feature type="region of interest" description="Disordered" evidence="1">
    <location>
        <begin position="461"/>
        <end position="481"/>
    </location>
</feature>
<feature type="transmembrane region" description="Helical" evidence="2">
    <location>
        <begin position="126"/>
        <end position="147"/>
    </location>
</feature>
<reference evidence="3 4" key="1">
    <citation type="submission" date="2018-09" db="EMBL/GenBank/DDBJ databases">
        <title>Discovery and Ecogenomic Context for Candidatus Cryosericales, a Global Caldiserica Order Active in Thawing Permafrost.</title>
        <authorList>
            <person name="Martinez M.A."/>
            <person name="Woodcroft B.J."/>
            <person name="Ignacio Espinoza J.C."/>
            <person name="Zayed A."/>
            <person name="Singleton C.M."/>
            <person name="Boyd J."/>
            <person name="Li Y.-F."/>
            <person name="Purvine S."/>
            <person name="Maughan H."/>
            <person name="Hodgkins S.B."/>
            <person name="Anderson D."/>
            <person name="Sederholm M."/>
            <person name="Temperton B."/>
            <person name="Saleska S.R."/>
            <person name="Tyson G.W."/>
            <person name="Rich V.I."/>
        </authorList>
    </citation>
    <scope>NUCLEOTIDE SEQUENCE [LARGE SCALE GENOMIC DNA]</scope>
    <source>
        <strain evidence="3 4">SMC1</strain>
    </source>
</reference>
<name>A0A398DYW6_9BACT</name>
<dbReference type="AlphaFoldDB" id="A0A398DYW6"/>
<keyword evidence="2" id="KW-0812">Transmembrane</keyword>
<comment type="caution">
    <text evidence="3">The sequence shown here is derived from an EMBL/GenBank/DDBJ whole genome shotgun (WGS) entry which is preliminary data.</text>
</comment>
<feature type="region of interest" description="Disordered" evidence="1">
    <location>
        <begin position="298"/>
        <end position="322"/>
    </location>
</feature>
<accession>A0A398DYW6</accession>
<evidence type="ECO:0000256" key="2">
    <source>
        <dbReference type="SAM" id="Phobius"/>
    </source>
</evidence>
<proteinExistence type="predicted"/>
<feature type="region of interest" description="Disordered" evidence="1">
    <location>
        <begin position="357"/>
        <end position="382"/>
    </location>
</feature>
<feature type="region of interest" description="Disordered" evidence="1">
    <location>
        <begin position="407"/>
        <end position="433"/>
    </location>
</feature>
<keyword evidence="2" id="KW-0472">Membrane</keyword>
<protein>
    <submittedName>
        <fullName evidence="3">Uncharacterized protein</fullName>
    </submittedName>
</protein>
<dbReference type="Proteomes" id="UP000266113">
    <property type="component" value="Unassembled WGS sequence"/>
</dbReference>
<evidence type="ECO:0000313" key="4">
    <source>
        <dbReference type="Proteomes" id="UP000266113"/>
    </source>
</evidence>
<evidence type="ECO:0000313" key="3">
    <source>
        <dbReference type="EMBL" id="RIE17097.1"/>
    </source>
</evidence>
<dbReference type="EMBL" id="QXIY01000014">
    <property type="protein sequence ID" value="RIE17097.1"/>
    <property type="molecule type" value="Genomic_DNA"/>
</dbReference>
<gene>
    <name evidence="3" type="ORF">SMC1_03335</name>
</gene>
<feature type="compositionally biased region" description="Low complexity" evidence="1">
    <location>
        <begin position="302"/>
        <end position="320"/>
    </location>
</feature>
<evidence type="ECO:0000256" key="1">
    <source>
        <dbReference type="SAM" id="MobiDB-lite"/>
    </source>
</evidence>
<keyword evidence="4" id="KW-1185">Reference proteome</keyword>
<sequence>MVHVQADSSSSAGRNIVVMENADLARTAYPVAVSTQTSTPVESPSSGPWQTAWAWIQKATRSTGAFFAPLYVSIRDFFVSGQALKVLQTATQAITDLAVRLFLPLSALVVPVLERTVPGLSVTPELVAMWMFWIIVVLALIILILALRPRHNMRKRLPRVTPRRAGQGENTIEFSLVEQGPKPSPATSLDQLARTHEKQETPPVQEPAAQPAMAEGSSHVRLDSPSVPEISLEPLGFFAGADTVPTTVPAVPAAMIASAEPPLLKFTPPETESAATQNELSEPVTATAAVPADVPSEALLTPPQESSSAQESPAETLLEPFPEPELRPIGQEAPVQPIEPESNVSATVLPLDQPMPAEETSVTQETVQAEEISVPEAPVVPQAGSIEEPISTEEMTTLVHEEAPVKVEPVEPDHESPAARLPETNPPTPPSTDLLSRLLDDEESFEQTMVAAGATAGVAAPVPPSASAPANRPAPQPSTFSGDVELDTLLHNGVVTDAGALAQLFRGGYRNRISKLAVSAKDLQNVPEEMRQVIKLTIVALSPIELSIARDLAMRLETPGFVGEALLVAKKMGYENYLTTYKNISKNYKDVSIIDIASLKAPEISAESGGDLISFS</sequence>
<feature type="region of interest" description="Disordered" evidence="1">
    <location>
        <begin position="177"/>
        <end position="223"/>
    </location>
</feature>
<feature type="compositionally biased region" description="Pro residues" evidence="1">
    <location>
        <begin position="461"/>
        <end position="476"/>
    </location>
</feature>
<organism evidence="3 4">
    <name type="scientific">Candidatus Cryosericum septentrionale</name>
    <dbReference type="NCBI Taxonomy" id="2290913"/>
    <lineage>
        <taxon>Bacteria</taxon>
        <taxon>Pseudomonadati</taxon>
        <taxon>Caldisericota/Cryosericota group</taxon>
        <taxon>Candidatus Cryosericota</taxon>
        <taxon>Candidatus Cryosericia</taxon>
        <taxon>Candidatus Cryosericales</taxon>
        <taxon>Candidatus Cryosericaceae</taxon>
        <taxon>Candidatus Cryosericum</taxon>
    </lineage>
</organism>